<organism evidence="1 2">
    <name type="scientific">Planoprotostelium fungivorum</name>
    <dbReference type="NCBI Taxonomy" id="1890364"/>
    <lineage>
        <taxon>Eukaryota</taxon>
        <taxon>Amoebozoa</taxon>
        <taxon>Evosea</taxon>
        <taxon>Variosea</taxon>
        <taxon>Cavosteliida</taxon>
        <taxon>Cavosteliaceae</taxon>
        <taxon>Planoprotostelium</taxon>
    </lineage>
</organism>
<gene>
    <name evidence="1" type="ORF">PROFUN_16291</name>
</gene>
<evidence type="ECO:0000313" key="1">
    <source>
        <dbReference type="EMBL" id="PRP74206.1"/>
    </source>
</evidence>
<keyword evidence="2" id="KW-1185">Reference proteome</keyword>
<dbReference type="EMBL" id="MDYQ01000487">
    <property type="protein sequence ID" value="PRP74206.1"/>
    <property type="molecule type" value="Genomic_DNA"/>
</dbReference>
<dbReference type="InParanoid" id="A0A2P6MRA2"/>
<reference evidence="1 2" key="1">
    <citation type="journal article" date="2018" name="Genome Biol. Evol.">
        <title>Multiple Roots of Fruiting Body Formation in Amoebozoa.</title>
        <authorList>
            <person name="Hillmann F."/>
            <person name="Forbes G."/>
            <person name="Novohradska S."/>
            <person name="Ferling I."/>
            <person name="Riege K."/>
            <person name="Groth M."/>
            <person name="Westermann M."/>
            <person name="Marz M."/>
            <person name="Spaller T."/>
            <person name="Winckler T."/>
            <person name="Schaap P."/>
            <person name="Glockner G."/>
        </authorList>
    </citation>
    <scope>NUCLEOTIDE SEQUENCE [LARGE SCALE GENOMIC DNA]</scope>
    <source>
        <strain evidence="1 2">Jena</strain>
    </source>
</reference>
<proteinExistence type="predicted"/>
<evidence type="ECO:0000313" key="2">
    <source>
        <dbReference type="Proteomes" id="UP000241769"/>
    </source>
</evidence>
<comment type="caution">
    <text evidence="1">The sequence shown here is derived from an EMBL/GenBank/DDBJ whole genome shotgun (WGS) entry which is preliminary data.</text>
</comment>
<name>A0A2P6MRA2_9EUKA</name>
<dbReference type="Proteomes" id="UP000241769">
    <property type="component" value="Unassembled WGS sequence"/>
</dbReference>
<sequence>MELPCTMYIHVWKSRGNFNAVTTVDVHSGVEMEEISMWAFNWDISVNDFLMVLHWLKSYPTWDAGAAEHKLLTDT</sequence>
<protein>
    <submittedName>
        <fullName evidence="1">Uncharacterized protein</fullName>
    </submittedName>
</protein>
<dbReference type="AlphaFoldDB" id="A0A2P6MRA2"/>
<accession>A0A2P6MRA2</accession>